<organism evidence="2 3">
    <name type="scientific">Polyangium fumosum</name>
    <dbReference type="NCBI Taxonomy" id="889272"/>
    <lineage>
        <taxon>Bacteria</taxon>
        <taxon>Pseudomonadati</taxon>
        <taxon>Myxococcota</taxon>
        <taxon>Polyangia</taxon>
        <taxon>Polyangiales</taxon>
        <taxon>Polyangiaceae</taxon>
        <taxon>Polyangium</taxon>
    </lineage>
</organism>
<keyword evidence="3" id="KW-1185">Reference proteome</keyword>
<dbReference type="EMBL" id="SSMQ01000016">
    <property type="protein sequence ID" value="TKD07534.1"/>
    <property type="molecule type" value="Genomic_DNA"/>
</dbReference>
<dbReference type="GO" id="GO:0005507">
    <property type="term" value="F:copper ion binding"/>
    <property type="evidence" value="ECO:0007669"/>
    <property type="project" value="TreeGrafter"/>
</dbReference>
<gene>
    <name evidence="2" type="ORF">E8A74_17340</name>
</gene>
<dbReference type="InterPro" id="IPR011322">
    <property type="entry name" value="N-reg_PII-like_a/b"/>
</dbReference>
<protein>
    <submittedName>
        <fullName evidence="2">Divalent-cation tolerance protein CutA</fullName>
    </submittedName>
</protein>
<dbReference type="SUPFAM" id="SSF54913">
    <property type="entry name" value="GlnB-like"/>
    <property type="match status" value="1"/>
</dbReference>
<evidence type="ECO:0000256" key="1">
    <source>
        <dbReference type="ARBA" id="ARBA00010169"/>
    </source>
</evidence>
<dbReference type="InterPro" id="IPR015867">
    <property type="entry name" value="N-reg_PII/ATP_PRibTrfase_C"/>
</dbReference>
<reference evidence="2 3" key="1">
    <citation type="submission" date="2019-04" db="EMBL/GenBank/DDBJ databases">
        <authorList>
            <person name="Li Y."/>
            <person name="Wang J."/>
        </authorList>
    </citation>
    <scope>NUCLEOTIDE SEQUENCE [LARGE SCALE GENOMIC DNA]</scope>
    <source>
        <strain evidence="2 3">DSM 14668</strain>
    </source>
</reference>
<evidence type="ECO:0000313" key="2">
    <source>
        <dbReference type="EMBL" id="TKD07534.1"/>
    </source>
</evidence>
<dbReference type="Pfam" id="PF03091">
    <property type="entry name" value="CutA1"/>
    <property type="match status" value="1"/>
</dbReference>
<evidence type="ECO:0000313" key="3">
    <source>
        <dbReference type="Proteomes" id="UP000309215"/>
    </source>
</evidence>
<name>A0A4U1JBU0_9BACT</name>
<dbReference type="AlphaFoldDB" id="A0A4U1JBU0"/>
<dbReference type="Gene3D" id="3.30.70.120">
    <property type="match status" value="1"/>
</dbReference>
<sequence>MRSGHILVHITTRSAEEAEALGAAAVARRLAASAQVEPITTSHYRWRGAIHAHPEHRVTLFSRAALWDAIVAFVRANHSYELPQIVATPIALGLPEFLAWIDEHTSTREHEGDEAQKARDDID</sequence>
<dbReference type="Proteomes" id="UP000309215">
    <property type="component" value="Unassembled WGS sequence"/>
</dbReference>
<dbReference type="InterPro" id="IPR004323">
    <property type="entry name" value="Ion_tolerance_CutA"/>
</dbReference>
<proteinExistence type="inferred from homology"/>
<comment type="caution">
    <text evidence="2">The sequence shown here is derived from an EMBL/GenBank/DDBJ whole genome shotgun (WGS) entry which is preliminary data.</text>
</comment>
<dbReference type="PANTHER" id="PTHR23419">
    <property type="entry name" value="DIVALENT CATION TOLERANCE CUTA-RELATED"/>
    <property type="match status" value="1"/>
</dbReference>
<dbReference type="RefSeq" id="WP_136930130.1">
    <property type="nucleotide sequence ID" value="NZ_SSMQ01000016.1"/>
</dbReference>
<accession>A0A4U1JBU0</accession>
<dbReference type="PANTHER" id="PTHR23419:SF8">
    <property type="entry name" value="FI09726P"/>
    <property type="match status" value="1"/>
</dbReference>
<dbReference type="OrthoDB" id="37622at2"/>
<dbReference type="GO" id="GO:0010038">
    <property type="term" value="P:response to metal ion"/>
    <property type="evidence" value="ECO:0007669"/>
    <property type="project" value="InterPro"/>
</dbReference>
<comment type="similarity">
    <text evidence="1">Belongs to the CutA family.</text>
</comment>